<sequence length="128" mass="15127">MRVDLGNLFAGSCWTYIWSWLSINGRKVGAIQSHFRDERTNWWLGALERKKSLACNGRRETKKEEEKAEHSLSFERHPFILLHFYTTRPHGFLSNTSQSTHSHHSNEKKRDWYTASNPFTSIEGFQRQ</sequence>
<evidence type="ECO:0000313" key="1">
    <source>
        <dbReference type="EMBL" id="KAJ8749757.1"/>
    </source>
</evidence>
<gene>
    <name evidence="1" type="ORF">K2173_012308</name>
</gene>
<organism evidence="1 2">
    <name type="scientific">Erythroxylum novogranatense</name>
    <dbReference type="NCBI Taxonomy" id="1862640"/>
    <lineage>
        <taxon>Eukaryota</taxon>
        <taxon>Viridiplantae</taxon>
        <taxon>Streptophyta</taxon>
        <taxon>Embryophyta</taxon>
        <taxon>Tracheophyta</taxon>
        <taxon>Spermatophyta</taxon>
        <taxon>Magnoliopsida</taxon>
        <taxon>eudicotyledons</taxon>
        <taxon>Gunneridae</taxon>
        <taxon>Pentapetalae</taxon>
        <taxon>rosids</taxon>
        <taxon>fabids</taxon>
        <taxon>Malpighiales</taxon>
        <taxon>Erythroxylaceae</taxon>
        <taxon>Erythroxylum</taxon>
    </lineage>
</organism>
<proteinExistence type="predicted"/>
<dbReference type="AlphaFoldDB" id="A0AAV8SC27"/>
<name>A0AAV8SC27_9ROSI</name>
<dbReference type="EMBL" id="JAIWQS010000011">
    <property type="protein sequence ID" value="KAJ8749757.1"/>
    <property type="molecule type" value="Genomic_DNA"/>
</dbReference>
<accession>A0AAV8SC27</accession>
<protein>
    <submittedName>
        <fullName evidence="1">Uncharacterized protein</fullName>
    </submittedName>
</protein>
<evidence type="ECO:0000313" key="2">
    <source>
        <dbReference type="Proteomes" id="UP001159364"/>
    </source>
</evidence>
<keyword evidence="2" id="KW-1185">Reference proteome</keyword>
<comment type="caution">
    <text evidence="1">The sequence shown here is derived from an EMBL/GenBank/DDBJ whole genome shotgun (WGS) entry which is preliminary data.</text>
</comment>
<dbReference type="Proteomes" id="UP001159364">
    <property type="component" value="Linkage Group LG11"/>
</dbReference>
<reference evidence="1 2" key="1">
    <citation type="submission" date="2021-09" db="EMBL/GenBank/DDBJ databases">
        <title>Genomic insights and catalytic innovation underlie evolution of tropane alkaloids biosynthesis.</title>
        <authorList>
            <person name="Wang Y.-J."/>
            <person name="Tian T."/>
            <person name="Huang J.-P."/>
            <person name="Huang S.-X."/>
        </authorList>
    </citation>
    <scope>NUCLEOTIDE SEQUENCE [LARGE SCALE GENOMIC DNA]</scope>
    <source>
        <strain evidence="1">KIB-2018</strain>
        <tissue evidence="1">Leaf</tissue>
    </source>
</reference>